<dbReference type="InterPro" id="IPR036318">
    <property type="entry name" value="FAD-bd_PCMH-like_sf"/>
</dbReference>
<keyword evidence="7 16" id="KW-0285">Flavoprotein</keyword>
<dbReference type="GO" id="GO:0071555">
    <property type="term" value="P:cell wall organization"/>
    <property type="evidence" value="ECO:0007669"/>
    <property type="project" value="UniProtKB-KW"/>
</dbReference>
<dbReference type="InterPro" id="IPR011601">
    <property type="entry name" value="MurB_C"/>
</dbReference>
<dbReference type="Proteomes" id="UP000178599">
    <property type="component" value="Unassembled WGS sequence"/>
</dbReference>
<keyword evidence="6 16" id="KW-0132">Cell division</keyword>
<accession>A0A1G2CL25</accession>
<dbReference type="AlphaFoldDB" id="A0A1G2CL25"/>
<dbReference type="Pfam" id="PF01565">
    <property type="entry name" value="FAD_binding_4"/>
    <property type="match status" value="1"/>
</dbReference>
<dbReference type="SUPFAM" id="SSF56176">
    <property type="entry name" value="FAD-binding/transporter-associated domain-like"/>
    <property type="match status" value="1"/>
</dbReference>
<feature type="active site" description="Proton donor" evidence="16">
    <location>
        <position position="224"/>
    </location>
</feature>
<dbReference type="Gene3D" id="3.90.78.10">
    <property type="entry name" value="UDP-N-acetylenolpyruvoylglucosamine reductase, C-terminal domain"/>
    <property type="match status" value="1"/>
</dbReference>
<dbReference type="InterPro" id="IPR016166">
    <property type="entry name" value="FAD-bd_PCMH"/>
</dbReference>
<evidence type="ECO:0000256" key="6">
    <source>
        <dbReference type="ARBA" id="ARBA00022618"/>
    </source>
</evidence>
<evidence type="ECO:0000256" key="16">
    <source>
        <dbReference type="HAMAP-Rule" id="MF_00037"/>
    </source>
</evidence>
<comment type="function">
    <text evidence="2 16">Cell wall formation.</text>
</comment>
<name>A0A1G2CL25_9BACT</name>
<dbReference type="Gene3D" id="3.30.43.10">
    <property type="entry name" value="Uridine Diphospho-n-acetylenolpyruvylglucosamine Reductase, domain 2"/>
    <property type="match status" value="1"/>
</dbReference>
<keyword evidence="11 16" id="KW-0573">Peptidoglycan synthesis</keyword>
<dbReference type="PANTHER" id="PTHR21071">
    <property type="entry name" value="UDP-N-ACETYLENOLPYRUVOYLGLUCOSAMINE REDUCTASE"/>
    <property type="match status" value="1"/>
</dbReference>
<dbReference type="InterPro" id="IPR006094">
    <property type="entry name" value="Oxid_FAD_bind_N"/>
</dbReference>
<organism evidence="18 19">
    <name type="scientific">Candidatus Liptonbacteria bacterium RIFOXYB1_FULL_36_10</name>
    <dbReference type="NCBI Taxonomy" id="1798654"/>
    <lineage>
        <taxon>Bacteria</taxon>
        <taxon>Candidatus Liptoniibacteriota</taxon>
    </lineage>
</organism>
<dbReference type="UniPathway" id="UPA00219"/>
<feature type="domain" description="FAD-binding PCMH-type" evidence="17">
    <location>
        <begin position="18"/>
        <end position="195"/>
    </location>
</feature>
<dbReference type="Gene3D" id="3.30.465.10">
    <property type="match status" value="1"/>
</dbReference>
<dbReference type="InterPro" id="IPR016167">
    <property type="entry name" value="FAD-bd_PCMH_sub1"/>
</dbReference>
<dbReference type="NCBIfam" id="TIGR00179">
    <property type="entry name" value="murB"/>
    <property type="match status" value="1"/>
</dbReference>
<keyword evidence="13 16" id="KW-0131">Cell cycle</keyword>
<evidence type="ECO:0000256" key="8">
    <source>
        <dbReference type="ARBA" id="ARBA00022827"/>
    </source>
</evidence>
<evidence type="ECO:0000256" key="2">
    <source>
        <dbReference type="ARBA" id="ARBA00003921"/>
    </source>
</evidence>
<comment type="caution">
    <text evidence="18">The sequence shown here is derived from an EMBL/GenBank/DDBJ whole genome shotgun (WGS) entry which is preliminary data.</text>
</comment>
<dbReference type="EC" id="1.3.1.98" evidence="16"/>
<evidence type="ECO:0000256" key="15">
    <source>
        <dbReference type="ARBA" id="ARBA00048914"/>
    </source>
</evidence>
<keyword evidence="10 16" id="KW-0133">Cell shape</keyword>
<evidence type="ECO:0000256" key="9">
    <source>
        <dbReference type="ARBA" id="ARBA00022857"/>
    </source>
</evidence>
<comment type="cofactor">
    <cofactor evidence="1 16">
        <name>FAD</name>
        <dbReference type="ChEBI" id="CHEBI:57692"/>
    </cofactor>
</comment>
<dbReference type="SUPFAM" id="SSF56194">
    <property type="entry name" value="Uridine diphospho-N-Acetylenolpyruvylglucosamine reductase, MurB, C-terminal domain"/>
    <property type="match status" value="1"/>
</dbReference>
<proteinExistence type="inferred from homology"/>
<dbReference type="NCBIfam" id="NF010480">
    <property type="entry name" value="PRK13905.1"/>
    <property type="match status" value="1"/>
</dbReference>
<dbReference type="InterPro" id="IPR003170">
    <property type="entry name" value="MurB"/>
</dbReference>
<keyword evidence="9 16" id="KW-0521">NADP</keyword>
<evidence type="ECO:0000256" key="13">
    <source>
        <dbReference type="ARBA" id="ARBA00023306"/>
    </source>
</evidence>
<dbReference type="GO" id="GO:0005829">
    <property type="term" value="C:cytosol"/>
    <property type="evidence" value="ECO:0007669"/>
    <property type="project" value="TreeGrafter"/>
</dbReference>
<protein>
    <recommendedName>
        <fullName evidence="16">UDP-N-acetylenolpyruvoylglucosamine reductase</fullName>
        <ecNumber evidence="16">1.3.1.98</ecNumber>
    </recommendedName>
    <alternativeName>
        <fullName evidence="16">UDP-N-acetylmuramate dehydrogenase</fullName>
    </alternativeName>
</protein>
<dbReference type="Pfam" id="PF02873">
    <property type="entry name" value="MurB_C"/>
    <property type="match status" value="1"/>
</dbReference>
<evidence type="ECO:0000313" key="18">
    <source>
        <dbReference type="EMBL" id="OGZ02085.1"/>
    </source>
</evidence>
<comment type="subcellular location">
    <subcellularLocation>
        <location evidence="3 16">Cytoplasm</location>
    </subcellularLocation>
</comment>
<dbReference type="GO" id="GO:0008360">
    <property type="term" value="P:regulation of cell shape"/>
    <property type="evidence" value="ECO:0007669"/>
    <property type="project" value="UniProtKB-KW"/>
</dbReference>
<dbReference type="InterPro" id="IPR016169">
    <property type="entry name" value="FAD-bd_PCMH_sub2"/>
</dbReference>
<evidence type="ECO:0000256" key="4">
    <source>
        <dbReference type="ARBA" id="ARBA00004752"/>
    </source>
</evidence>
<evidence type="ECO:0000256" key="5">
    <source>
        <dbReference type="ARBA" id="ARBA00022490"/>
    </source>
</evidence>
<comment type="catalytic activity">
    <reaction evidence="15 16">
        <text>UDP-N-acetyl-alpha-D-muramate + NADP(+) = UDP-N-acetyl-3-O-(1-carboxyvinyl)-alpha-D-glucosamine + NADPH + H(+)</text>
        <dbReference type="Rhea" id="RHEA:12248"/>
        <dbReference type="ChEBI" id="CHEBI:15378"/>
        <dbReference type="ChEBI" id="CHEBI:57783"/>
        <dbReference type="ChEBI" id="CHEBI:58349"/>
        <dbReference type="ChEBI" id="CHEBI:68483"/>
        <dbReference type="ChEBI" id="CHEBI:70757"/>
        <dbReference type="EC" id="1.3.1.98"/>
    </reaction>
</comment>
<evidence type="ECO:0000259" key="17">
    <source>
        <dbReference type="PROSITE" id="PS51387"/>
    </source>
</evidence>
<comment type="pathway">
    <text evidence="4 16">Cell wall biogenesis; peptidoglycan biosynthesis.</text>
</comment>
<evidence type="ECO:0000256" key="11">
    <source>
        <dbReference type="ARBA" id="ARBA00022984"/>
    </source>
</evidence>
<evidence type="ECO:0000256" key="14">
    <source>
        <dbReference type="ARBA" id="ARBA00023316"/>
    </source>
</evidence>
<dbReference type="InterPro" id="IPR036635">
    <property type="entry name" value="MurB_C_sf"/>
</dbReference>
<dbReference type="GO" id="GO:0008762">
    <property type="term" value="F:UDP-N-acetylmuramate dehydrogenase activity"/>
    <property type="evidence" value="ECO:0007669"/>
    <property type="project" value="UniProtKB-UniRule"/>
</dbReference>
<dbReference type="HAMAP" id="MF_00037">
    <property type="entry name" value="MurB"/>
    <property type="match status" value="1"/>
</dbReference>
<dbReference type="GO" id="GO:0009252">
    <property type="term" value="P:peptidoglycan biosynthetic process"/>
    <property type="evidence" value="ECO:0007669"/>
    <property type="project" value="UniProtKB-UniRule"/>
</dbReference>
<keyword evidence="12 16" id="KW-0560">Oxidoreductase</keyword>
<evidence type="ECO:0000256" key="1">
    <source>
        <dbReference type="ARBA" id="ARBA00001974"/>
    </source>
</evidence>
<dbReference type="PROSITE" id="PS51387">
    <property type="entry name" value="FAD_PCMH"/>
    <property type="match status" value="1"/>
</dbReference>
<dbReference type="GO" id="GO:0051301">
    <property type="term" value="P:cell division"/>
    <property type="evidence" value="ECO:0007669"/>
    <property type="project" value="UniProtKB-KW"/>
</dbReference>
<dbReference type="GO" id="GO:0071949">
    <property type="term" value="F:FAD binding"/>
    <property type="evidence" value="ECO:0007669"/>
    <property type="project" value="InterPro"/>
</dbReference>
<reference evidence="18 19" key="1">
    <citation type="journal article" date="2016" name="Nat. Commun.">
        <title>Thousands of microbial genomes shed light on interconnected biogeochemical processes in an aquifer system.</title>
        <authorList>
            <person name="Anantharaman K."/>
            <person name="Brown C.T."/>
            <person name="Hug L.A."/>
            <person name="Sharon I."/>
            <person name="Castelle C.J."/>
            <person name="Probst A.J."/>
            <person name="Thomas B.C."/>
            <person name="Singh A."/>
            <person name="Wilkins M.J."/>
            <person name="Karaoz U."/>
            <person name="Brodie E.L."/>
            <person name="Williams K.H."/>
            <person name="Hubbard S.S."/>
            <person name="Banfield J.F."/>
        </authorList>
    </citation>
    <scope>NUCLEOTIDE SEQUENCE [LARGE SCALE GENOMIC DNA]</scope>
</reference>
<evidence type="ECO:0000313" key="19">
    <source>
        <dbReference type="Proteomes" id="UP000178599"/>
    </source>
</evidence>
<feature type="active site" evidence="16">
    <location>
        <position position="167"/>
    </location>
</feature>
<keyword evidence="14 16" id="KW-0961">Cell wall biogenesis/degradation</keyword>
<evidence type="ECO:0000256" key="7">
    <source>
        <dbReference type="ARBA" id="ARBA00022630"/>
    </source>
</evidence>
<sequence length="323" mass="35841">MIKLAKNVSLKKYSHFKIGGQADFFVEPKNLEELKEVLEKAKKEGMKKIFILGGGTNMLFDDKGFRGLVIRPVFNKIEASEISPDDIEVKAGSGLLVGELLNFCVEKNLSGLEWAGGLPGTLGGAVRGNAGAFKGEIKDSVIKVISFNLTNGKITERKNKECDFYYRTSIFKKKGNNALSNKELIIEVVLALKKGNGENIKNSILEKINYRHLRQPLNYPNIGSIFKNVNIEKVPQATLELSEKEIKTDPFPVVPAAFLISEAGLKGKKIGGAKISEKHPNFIINFSGRAKSSDVKKLISFVKKKIFSKFSIYLEEEVVYLKP</sequence>
<evidence type="ECO:0000256" key="12">
    <source>
        <dbReference type="ARBA" id="ARBA00023002"/>
    </source>
</evidence>
<evidence type="ECO:0000256" key="3">
    <source>
        <dbReference type="ARBA" id="ARBA00004496"/>
    </source>
</evidence>
<gene>
    <name evidence="16" type="primary">murB</name>
    <name evidence="18" type="ORF">A2390_00525</name>
</gene>
<dbReference type="EMBL" id="MHLE01000043">
    <property type="protein sequence ID" value="OGZ02085.1"/>
    <property type="molecule type" value="Genomic_DNA"/>
</dbReference>
<dbReference type="PANTHER" id="PTHR21071:SF4">
    <property type="entry name" value="UDP-N-ACETYLENOLPYRUVOYLGLUCOSAMINE REDUCTASE"/>
    <property type="match status" value="1"/>
</dbReference>
<keyword evidence="8 16" id="KW-0274">FAD</keyword>
<comment type="similarity">
    <text evidence="16">Belongs to the MurB family.</text>
</comment>
<feature type="active site" evidence="16">
    <location>
        <position position="317"/>
    </location>
</feature>
<evidence type="ECO:0000256" key="10">
    <source>
        <dbReference type="ARBA" id="ARBA00022960"/>
    </source>
</evidence>
<keyword evidence="5 16" id="KW-0963">Cytoplasm</keyword>